<keyword evidence="2" id="KW-1185">Reference proteome</keyword>
<evidence type="ECO:0000313" key="1">
    <source>
        <dbReference type="EMBL" id="MFC5939910.1"/>
    </source>
</evidence>
<sequence>MFSADLNDEHGYVVDITGGRHGYYCAEDDEGSLWQWEPETYVDISFYMRKDTLTDKGKPHMLATWPGSSSAGSRTRP</sequence>
<organism evidence="1 2">
    <name type="scientific">Micromonospora harpali</name>
    <dbReference type="NCBI Taxonomy" id="1490225"/>
    <lineage>
        <taxon>Bacteria</taxon>
        <taxon>Bacillati</taxon>
        <taxon>Actinomycetota</taxon>
        <taxon>Actinomycetes</taxon>
        <taxon>Micromonosporales</taxon>
        <taxon>Micromonosporaceae</taxon>
        <taxon>Micromonospora</taxon>
    </lineage>
</organism>
<dbReference type="RefSeq" id="WP_353899656.1">
    <property type="nucleotide sequence ID" value="NZ_CP158970.1"/>
</dbReference>
<dbReference type="EMBL" id="JBHSQQ010000001">
    <property type="protein sequence ID" value="MFC5939910.1"/>
    <property type="molecule type" value="Genomic_DNA"/>
</dbReference>
<comment type="caution">
    <text evidence="1">The sequence shown here is derived from an EMBL/GenBank/DDBJ whole genome shotgun (WGS) entry which is preliminary data.</text>
</comment>
<dbReference type="Proteomes" id="UP001596207">
    <property type="component" value="Unassembled WGS sequence"/>
</dbReference>
<proteinExistence type="predicted"/>
<dbReference type="InterPro" id="IPR049799">
    <property type="entry name" value="SitI3-like"/>
</dbReference>
<protein>
    <submittedName>
        <fullName evidence="1">SitI3 family protein</fullName>
    </submittedName>
</protein>
<name>A0ABW1HFB7_9ACTN</name>
<accession>A0ABW1HFB7</accession>
<evidence type="ECO:0000313" key="2">
    <source>
        <dbReference type="Proteomes" id="UP001596207"/>
    </source>
</evidence>
<dbReference type="NCBIfam" id="NF040657">
    <property type="entry name" value="immun_SitI3"/>
    <property type="match status" value="1"/>
</dbReference>
<reference evidence="2" key="1">
    <citation type="journal article" date="2019" name="Int. J. Syst. Evol. Microbiol.">
        <title>The Global Catalogue of Microorganisms (GCM) 10K type strain sequencing project: providing services to taxonomists for standard genome sequencing and annotation.</title>
        <authorList>
            <consortium name="The Broad Institute Genomics Platform"/>
            <consortium name="The Broad Institute Genome Sequencing Center for Infectious Disease"/>
            <person name="Wu L."/>
            <person name="Ma J."/>
        </authorList>
    </citation>
    <scope>NUCLEOTIDE SEQUENCE [LARGE SCALE GENOMIC DNA]</scope>
    <source>
        <strain evidence="2">CGMCC 4.7173</strain>
    </source>
</reference>
<gene>
    <name evidence="1" type="ORF">ACFPZ4_00230</name>
</gene>